<dbReference type="SUPFAM" id="SSF53335">
    <property type="entry name" value="S-adenosyl-L-methionine-dependent methyltransferases"/>
    <property type="match status" value="1"/>
</dbReference>
<keyword evidence="4" id="KW-0460">Magnesium</keyword>
<keyword evidence="6" id="KW-1185">Reference proteome</keyword>
<feature type="binding site" evidence="4">
    <location>
        <position position="35"/>
    </location>
    <ligand>
        <name>S-adenosyl-L-methionine</name>
        <dbReference type="ChEBI" id="CHEBI:59789"/>
    </ligand>
</feature>
<keyword evidence="3 4" id="KW-0949">S-adenosyl-L-methionine</keyword>
<dbReference type="InterPro" id="IPR043675">
    <property type="entry name" value="TrmR_methyltr"/>
</dbReference>
<dbReference type="Pfam" id="PF01596">
    <property type="entry name" value="Methyltransf_3"/>
    <property type="match status" value="1"/>
</dbReference>
<name>A0A0C2VQ00_9BACL</name>
<dbReference type="GO" id="GO:0000287">
    <property type="term" value="F:magnesium ion binding"/>
    <property type="evidence" value="ECO:0007669"/>
    <property type="project" value="UniProtKB-UniRule"/>
</dbReference>
<dbReference type="InterPro" id="IPR029063">
    <property type="entry name" value="SAM-dependent_MTases_sf"/>
</dbReference>
<keyword evidence="1 4" id="KW-0489">Methyltransferase</keyword>
<comment type="caution">
    <text evidence="5">The sequence shown here is derived from an EMBL/GenBank/DDBJ whole genome shotgun (WGS) entry which is preliminary data.</text>
</comment>
<evidence type="ECO:0000313" key="6">
    <source>
        <dbReference type="Proteomes" id="UP000031972"/>
    </source>
</evidence>
<keyword evidence="4" id="KW-0479">Metal-binding</keyword>
<organism evidence="5 6">
    <name type="scientific">Jeotgalibacillus campisalis</name>
    <dbReference type="NCBI Taxonomy" id="220754"/>
    <lineage>
        <taxon>Bacteria</taxon>
        <taxon>Bacillati</taxon>
        <taxon>Bacillota</taxon>
        <taxon>Bacilli</taxon>
        <taxon>Bacillales</taxon>
        <taxon>Caryophanaceae</taxon>
        <taxon>Jeotgalibacillus</taxon>
    </lineage>
</organism>
<feature type="binding site" evidence="4">
    <location>
        <position position="65"/>
    </location>
    <ligand>
        <name>S-adenosyl-L-methionine</name>
        <dbReference type="ChEBI" id="CHEBI:59789"/>
    </ligand>
</feature>
<feature type="binding site" evidence="4">
    <location>
        <position position="130"/>
    </location>
    <ligand>
        <name>Mg(2+)</name>
        <dbReference type="ChEBI" id="CHEBI:18420"/>
    </ligand>
</feature>
<evidence type="ECO:0000256" key="4">
    <source>
        <dbReference type="HAMAP-Rule" id="MF_02217"/>
    </source>
</evidence>
<proteinExistence type="inferred from homology"/>
<dbReference type="PATRIC" id="fig|220754.4.peg.2772"/>
<keyword evidence="4" id="KW-0819">tRNA processing</keyword>
<feature type="binding site" evidence="4">
    <location>
        <begin position="110"/>
        <end position="111"/>
    </location>
    <ligand>
        <name>S-adenosyl-L-methionine</name>
        <dbReference type="ChEBI" id="CHEBI:59789"/>
    </ligand>
</feature>
<dbReference type="Gene3D" id="3.40.50.150">
    <property type="entry name" value="Vaccinia Virus protein VP39"/>
    <property type="match status" value="1"/>
</dbReference>
<dbReference type="GO" id="GO:0030488">
    <property type="term" value="P:tRNA methylation"/>
    <property type="evidence" value="ECO:0007669"/>
    <property type="project" value="UniProtKB-UniRule"/>
</dbReference>
<evidence type="ECO:0000256" key="2">
    <source>
        <dbReference type="ARBA" id="ARBA00022679"/>
    </source>
</evidence>
<reference evidence="5 6" key="1">
    <citation type="submission" date="2015-01" db="EMBL/GenBank/DDBJ databases">
        <title>Jeotgalibacillus campisalis genome sequencing.</title>
        <authorList>
            <person name="Goh K.M."/>
            <person name="Chan K.-G."/>
            <person name="Yaakop A.S."/>
            <person name="Ee R."/>
            <person name="Gan H.M."/>
            <person name="Chan C.S."/>
        </authorList>
    </citation>
    <scope>NUCLEOTIDE SEQUENCE [LARGE SCALE GENOMIC DNA]</scope>
    <source>
        <strain evidence="5 6">SF-57</strain>
    </source>
</reference>
<evidence type="ECO:0000256" key="1">
    <source>
        <dbReference type="ARBA" id="ARBA00022603"/>
    </source>
</evidence>
<dbReference type="PANTHER" id="PTHR10509:SF14">
    <property type="entry name" value="CAFFEOYL-COA O-METHYLTRANSFERASE 3-RELATED"/>
    <property type="match status" value="1"/>
</dbReference>
<dbReference type="Proteomes" id="UP000031972">
    <property type="component" value="Unassembled WGS sequence"/>
</dbReference>
<comment type="subunit">
    <text evidence="4">Homodimer.</text>
</comment>
<feature type="binding site" evidence="4">
    <location>
        <position position="156"/>
    </location>
    <ligand>
        <name>Mg(2+)</name>
        <dbReference type="ChEBI" id="CHEBI:18420"/>
    </ligand>
</feature>
<dbReference type="GO" id="GO:0008171">
    <property type="term" value="F:O-methyltransferase activity"/>
    <property type="evidence" value="ECO:0007669"/>
    <property type="project" value="InterPro"/>
</dbReference>
<dbReference type="AlphaFoldDB" id="A0A0C2VQ00"/>
<comment type="function">
    <text evidence="4">Catalyzes the methylation of 5-hydroxyuridine (ho5U) to form 5-methoxyuridine (mo5U) at position 34 in tRNAs.</text>
</comment>
<dbReference type="InterPro" id="IPR050362">
    <property type="entry name" value="Cation-dep_OMT"/>
</dbReference>
<feature type="binding site" evidence="4">
    <location>
        <position position="130"/>
    </location>
    <ligand>
        <name>S-adenosyl-L-methionine</name>
        <dbReference type="ChEBI" id="CHEBI:59789"/>
    </ligand>
</feature>
<dbReference type="RefSeq" id="WP_408606158.1">
    <property type="nucleotide sequence ID" value="NZ_JXRR01000017.1"/>
</dbReference>
<dbReference type="InterPro" id="IPR002935">
    <property type="entry name" value="SAM_O-MeTrfase"/>
</dbReference>
<dbReference type="EC" id="2.1.1.-" evidence="4"/>
<evidence type="ECO:0000313" key="5">
    <source>
        <dbReference type="EMBL" id="KIL46083.1"/>
    </source>
</evidence>
<keyword evidence="2 4" id="KW-0808">Transferase</keyword>
<dbReference type="CDD" id="cd02440">
    <property type="entry name" value="AdoMet_MTases"/>
    <property type="match status" value="1"/>
</dbReference>
<accession>A0A0C2VQ00</accession>
<comment type="similarity">
    <text evidence="4">Belongs to the class I-like SAM-binding methyltransferase superfamily. Cation-dependent O-methyltransferase family.</text>
</comment>
<dbReference type="HAMAP" id="MF_02217">
    <property type="entry name" value="TrmR_methyltr"/>
    <property type="match status" value="1"/>
</dbReference>
<protein>
    <recommendedName>
        <fullName evidence="4">tRNA 5-hydroxyuridine methyltransferase</fullName>
        <ecNumber evidence="4">2.1.1.-</ecNumber>
    </recommendedName>
    <alternativeName>
        <fullName evidence="4">ho5U methyltransferase</fullName>
    </alternativeName>
</protein>
<dbReference type="GO" id="GO:0016300">
    <property type="term" value="F:tRNA (uridine) methyltransferase activity"/>
    <property type="evidence" value="ECO:0007669"/>
    <property type="project" value="UniProtKB-UniRule"/>
</dbReference>
<dbReference type="PANTHER" id="PTHR10509">
    <property type="entry name" value="O-METHYLTRANSFERASE-RELATED"/>
    <property type="match status" value="1"/>
</dbReference>
<dbReference type="EMBL" id="JXRR01000017">
    <property type="protein sequence ID" value="KIL46083.1"/>
    <property type="molecule type" value="Genomic_DNA"/>
</dbReference>
<sequence length="212" mass="24436">MNKQVYQYIEKFYKDRPALFMEMEEYADTHHVPIMELDGMEALLQLLRIQQPLKILEVGTAIGYSALRMADALPDAHIVSIDRDKQRLDQAKMFIEKFGKTKQVATLYGDALEMKEDVSLHGPFDAIFIDAAKSQYGRFFELYTPLLSQNGVVYTDNVLFKGLIAEEEPDVSRNVKQLLRKIDHYNDWLMNNKEFQTVILPVGDGLAISKKR</sequence>
<feature type="binding site" evidence="4">
    <location>
        <position position="157"/>
    </location>
    <ligand>
        <name>Mg(2+)</name>
        <dbReference type="ChEBI" id="CHEBI:18420"/>
    </ligand>
</feature>
<dbReference type="GO" id="GO:0008757">
    <property type="term" value="F:S-adenosylmethionine-dependent methyltransferase activity"/>
    <property type="evidence" value="ECO:0007669"/>
    <property type="project" value="TreeGrafter"/>
</dbReference>
<feature type="binding site" evidence="4">
    <location>
        <position position="82"/>
    </location>
    <ligand>
        <name>S-adenosyl-L-methionine</name>
        <dbReference type="ChEBI" id="CHEBI:59789"/>
    </ligand>
</feature>
<dbReference type="PROSITE" id="PS51682">
    <property type="entry name" value="SAM_OMT_I"/>
    <property type="match status" value="1"/>
</dbReference>
<evidence type="ECO:0000256" key="3">
    <source>
        <dbReference type="ARBA" id="ARBA00022691"/>
    </source>
</evidence>
<gene>
    <name evidence="4" type="primary">trmR</name>
    <name evidence="5" type="ORF">KR50_27580</name>
</gene>
<comment type="catalytic activity">
    <reaction evidence="4">
        <text>5-hydroxyuridine(34) in tRNA + S-adenosyl-L-methionine = 5-methoxyuridine(34) in tRNA + S-adenosyl-L-homocysteine + H(+)</text>
        <dbReference type="Rhea" id="RHEA:60524"/>
        <dbReference type="Rhea" id="RHEA-COMP:13381"/>
        <dbReference type="Rhea" id="RHEA-COMP:15591"/>
        <dbReference type="ChEBI" id="CHEBI:15378"/>
        <dbReference type="ChEBI" id="CHEBI:57856"/>
        <dbReference type="ChEBI" id="CHEBI:59789"/>
        <dbReference type="ChEBI" id="CHEBI:136877"/>
        <dbReference type="ChEBI" id="CHEBI:143860"/>
    </reaction>
</comment>